<proteinExistence type="predicted"/>
<gene>
    <name evidence="2" type="ORF">GCM10009332_15220</name>
</gene>
<dbReference type="SUPFAM" id="SSF55811">
    <property type="entry name" value="Nudix"/>
    <property type="match status" value="1"/>
</dbReference>
<dbReference type="RefSeq" id="WP_229779786.1">
    <property type="nucleotide sequence ID" value="NZ_BMPZ01000003.1"/>
</dbReference>
<dbReference type="Gene3D" id="1.10.10.10">
    <property type="entry name" value="Winged helix-like DNA-binding domain superfamily/Winged helix DNA-binding domain"/>
    <property type="match status" value="1"/>
</dbReference>
<dbReference type="CDD" id="cd18873">
    <property type="entry name" value="NUDIX_NadM_like"/>
    <property type="match status" value="1"/>
</dbReference>
<keyword evidence="3" id="KW-1185">Reference proteome</keyword>
<dbReference type="InterPro" id="IPR036388">
    <property type="entry name" value="WH-like_DNA-bd_sf"/>
</dbReference>
<dbReference type="AlphaFoldDB" id="A0A917JRY2"/>
<reference evidence="2" key="2">
    <citation type="submission" date="2020-09" db="EMBL/GenBank/DDBJ databases">
        <authorList>
            <person name="Sun Q."/>
            <person name="Ohkuma M."/>
        </authorList>
    </citation>
    <scope>NUCLEOTIDE SEQUENCE</scope>
    <source>
        <strain evidence="2">JCM 30804</strain>
    </source>
</reference>
<protein>
    <submittedName>
        <fullName evidence="2">DNA mismatch repair protein MutT</fullName>
    </submittedName>
</protein>
<dbReference type="InterPro" id="IPR054105">
    <property type="entry name" value="WHD_NrtR"/>
</dbReference>
<dbReference type="Pfam" id="PF21906">
    <property type="entry name" value="WHD_NrtR"/>
    <property type="match status" value="1"/>
</dbReference>
<dbReference type="Gene3D" id="3.90.79.10">
    <property type="entry name" value="Nucleoside Triphosphate Pyrophosphohydrolase"/>
    <property type="match status" value="1"/>
</dbReference>
<sequence length="220" mass="25112">MMTTVDAVSFRLHQAKLQVLFYRRPCAPFQHDLALPSTQVNKAHDRCLADALLRIFIDYKLPTPAFSEQVITVGGSERDPRGWSASVVYFCLFKDEQMLAQEGWHWLDVAPLLQGEGEIAFDHRQLVTHAVERLKMKSRYSTLPVYLLGEEFTLSELQQAFEVILDVPLNRAAFRRRISRANLLEETGNSRTGNQRPAALYRRRGSGEVLFDQVMNGCAQ</sequence>
<dbReference type="SUPFAM" id="SSF46785">
    <property type="entry name" value="Winged helix' DNA-binding domain"/>
    <property type="match status" value="1"/>
</dbReference>
<dbReference type="InterPro" id="IPR015797">
    <property type="entry name" value="NUDIX_hydrolase-like_dom_sf"/>
</dbReference>
<name>A0A917JRY2_9GAMM</name>
<dbReference type="InterPro" id="IPR036390">
    <property type="entry name" value="WH_DNA-bd_sf"/>
</dbReference>
<reference evidence="2" key="1">
    <citation type="journal article" date="2014" name="Int. J. Syst. Evol. Microbiol.">
        <title>Complete genome sequence of Corynebacterium casei LMG S-19264T (=DSM 44701T), isolated from a smear-ripened cheese.</title>
        <authorList>
            <consortium name="US DOE Joint Genome Institute (JGI-PGF)"/>
            <person name="Walter F."/>
            <person name="Albersmeier A."/>
            <person name="Kalinowski J."/>
            <person name="Ruckert C."/>
        </authorList>
    </citation>
    <scope>NUCLEOTIDE SEQUENCE</scope>
    <source>
        <strain evidence="2">JCM 30804</strain>
    </source>
</reference>
<feature type="domain" description="NrtR DNA-binding winged helix" evidence="1">
    <location>
        <begin position="145"/>
        <end position="202"/>
    </location>
</feature>
<dbReference type="Proteomes" id="UP000613743">
    <property type="component" value="Unassembled WGS sequence"/>
</dbReference>
<accession>A0A917JRY2</accession>
<dbReference type="EMBL" id="BMPZ01000003">
    <property type="protein sequence ID" value="GGI78775.1"/>
    <property type="molecule type" value="Genomic_DNA"/>
</dbReference>
<evidence type="ECO:0000259" key="1">
    <source>
        <dbReference type="Pfam" id="PF21906"/>
    </source>
</evidence>
<comment type="caution">
    <text evidence="2">The sequence shown here is derived from an EMBL/GenBank/DDBJ whole genome shotgun (WGS) entry which is preliminary data.</text>
</comment>
<evidence type="ECO:0000313" key="2">
    <source>
        <dbReference type="EMBL" id="GGI78775.1"/>
    </source>
</evidence>
<organism evidence="2 3">
    <name type="scientific">Shewanella gelidii</name>
    <dbReference type="NCBI Taxonomy" id="1642821"/>
    <lineage>
        <taxon>Bacteria</taxon>
        <taxon>Pseudomonadati</taxon>
        <taxon>Pseudomonadota</taxon>
        <taxon>Gammaproteobacteria</taxon>
        <taxon>Alteromonadales</taxon>
        <taxon>Shewanellaceae</taxon>
        <taxon>Shewanella</taxon>
    </lineage>
</organism>
<evidence type="ECO:0000313" key="3">
    <source>
        <dbReference type="Proteomes" id="UP000613743"/>
    </source>
</evidence>